<dbReference type="InterPro" id="IPR048261">
    <property type="entry name" value="SlpA/SlyD-like_ins_sf"/>
</dbReference>
<dbReference type="EMBL" id="AFOC01000097">
    <property type="protein sequence ID" value="EGV50241.1"/>
    <property type="molecule type" value="Genomic_DNA"/>
</dbReference>
<evidence type="ECO:0000259" key="7">
    <source>
        <dbReference type="PROSITE" id="PS50059"/>
    </source>
</evidence>
<comment type="similarity">
    <text evidence="2 6">Belongs to the FKBP-type PPIase family.</text>
</comment>
<evidence type="ECO:0000256" key="5">
    <source>
        <dbReference type="PROSITE-ProRule" id="PRU00277"/>
    </source>
</evidence>
<keyword evidence="4 5" id="KW-0413">Isomerase</keyword>
<dbReference type="Pfam" id="PF00254">
    <property type="entry name" value="FKBP_C"/>
    <property type="match status" value="1"/>
</dbReference>
<dbReference type="Proteomes" id="UP000004491">
    <property type="component" value="Unassembled WGS sequence"/>
</dbReference>
<comment type="catalytic activity">
    <reaction evidence="1 5 6">
        <text>[protein]-peptidylproline (omega=180) = [protein]-peptidylproline (omega=0)</text>
        <dbReference type="Rhea" id="RHEA:16237"/>
        <dbReference type="Rhea" id="RHEA-COMP:10747"/>
        <dbReference type="Rhea" id="RHEA-COMP:10748"/>
        <dbReference type="ChEBI" id="CHEBI:83833"/>
        <dbReference type="ChEBI" id="CHEBI:83834"/>
        <dbReference type="EC" id="5.2.1.8"/>
    </reaction>
</comment>
<proteinExistence type="inferred from homology"/>
<dbReference type="Gene3D" id="2.40.10.330">
    <property type="match status" value="1"/>
</dbReference>
<evidence type="ECO:0000256" key="2">
    <source>
        <dbReference type="ARBA" id="ARBA00006577"/>
    </source>
</evidence>
<evidence type="ECO:0000256" key="1">
    <source>
        <dbReference type="ARBA" id="ARBA00000971"/>
    </source>
</evidence>
<dbReference type="SUPFAM" id="SSF54534">
    <property type="entry name" value="FKBP-like"/>
    <property type="match status" value="1"/>
</dbReference>
<evidence type="ECO:0000313" key="9">
    <source>
        <dbReference type="Proteomes" id="UP000004491"/>
    </source>
</evidence>
<dbReference type="InterPro" id="IPR001179">
    <property type="entry name" value="PPIase_FKBP_dom"/>
</dbReference>
<evidence type="ECO:0000313" key="8">
    <source>
        <dbReference type="EMBL" id="EGV50241.1"/>
    </source>
</evidence>
<feature type="domain" description="PPIase FKBP-type" evidence="7">
    <location>
        <begin position="20"/>
        <end position="94"/>
    </location>
</feature>
<keyword evidence="9" id="KW-1185">Reference proteome</keyword>
<sequence>MRNRPMTDPDQLPAGAITHGSRVEMHYAMSLPDGTEVVSTFDEQPLQFTVGDGTLARPLELAVYGLSVGADQSLLVSGDDVFGPRDAAKIQPIPLSEFPEGVSAEPETLVGFVTPAGDEIAGVVLECNGDSVRVDFNHPLSGREFHFRVKILQVQNPLPDNRDN</sequence>
<gene>
    <name evidence="8" type="ORF">Rifp1Sym_dr00120</name>
</gene>
<accession>G2DGM3</accession>
<evidence type="ECO:0000256" key="3">
    <source>
        <dbReference type="ARBA" id="ARBA00023110"/>
    </source>
</evidence>
<comment type="caution">
    <text evidence="8">The sequence shown here is derived from an EMBL/GenBank/DDBJ whole genome shotgun (WGS) entry which is preliminary data.</text>
</comment>
<dbReference type="EC" id="5.2.1.8" evidence="6"/>
<dbReference type="PANTHER" id="PTHR47861">
    <property type="entry name" value="FKBP-TYPE PEPTIDYL-PROLYL CIS-TRANS ISOMERASE SLYD"/>
    <property type="match status" value="1"/>
</dbReference>
<dbReference type="PANTHER" id="PTHR47861:SF4">
    <property type="entry name" value="FKBP-TYPE 16 KDA PEPTIDYL-PROLYL CIS-TRANS ISOMERASE"/>
    <property type="match status" value="1"/>
</dbReference>
<name>G2DGM3_9GAMM</name>
<dbReference type="GO" id="GO:0003755">
    <property type="term" value="F:peptidyl-prolyl cis-trans isomerase activity"/>
    <property type="evidence" value="ECO:0007669"/>
    <property type="project" value="UniProtKB-UniRule"/>
</dbReference>
<dbReference type="AlphaFoldDB" id="G2DGM3"/>
<evidence type="ECO:0000256" key="6">
    <source>
        <dbReference type="RuleBase" id="RU003915"/>
    </source>
</evidence>
<protein>
    <recommendedName>
        <fullName evidence="6">Peptidyl-prolyl cis-trans isomerase</fullName>
        <ecNumber evidence="6">5.2.1.8</ecNumber>
    </recommendedName>
</protein>
<dbReference type="Gene3D" id="3.10.50.40">
    <property type="match status" value="1"/>
</dbReference>
<dbReference type="PROSITE" id="PS50059">
    <property type="entry name" value="FKBP_PPIASE"/>
    <property type="match status" value="1"/>
</dbReference>
<evidence type="ECO:0000256" key="4">
    <source>
        <dbReference type="ARBA" id="ARBA00023235"/>
    </source>
</evidence>
<reference evidence="8" key="1">
    <citation type="journal article" date="2011" name="ISME J.">
        <title>The endosymbionts of the deep-sea tubeworms Riftia pachyptila and Tevnia jerichonana share an identical physiology as revealed by proteogenomic analyses.</title>
        <authorList>
            <person name="Gardebrecht A."/>
            <person name="Markert S."/>
            <person name="Felbeck H."/>
            <person name="Thuermer A."/>
            <person name="Albrecht D."/>
            <person name="Wollherr A."/>
            <person name="Kabisch J."/>
            <person name="Lehmann R."/>
            <person name="Daniel R."/>
            <person name="Liesegang H."/>
            <person name="Hecker M."/>
            <person name="Sievert S.M."/>
            <person name="Schweder T."/>
        </authorList>
    </citation>
    <scope>NUCLEOTIDE SEQUENCE [LARGE SCALE GENOMIC DNA]</scope>
</reference>
<keyword evidence="3 5" id="KW-0697">Rotamase</keyword>
<organism evidence="8 9">
    <name type="scientific">endosymbiont of Riftia pachyptila</name>
    <name type="common">vent Ph05</name>
    <dbReference type="NCBI Taxonomy" id="1048808"/>
    <lineage>
        <taxon>Bacteria</taxon>
        <taxon>Pseudomonadati</taxon>
        <taxon>Pseudomonadota</taxon>
        <taxon>Gammaproteobacteria</taxon>
        <taxon>sulfur-oxidizing symbionts</taxon>
    </lineage>
</organism>
<dbReference type="InterPro" id="IPR046357">
    <property type="entry name" value="PPIase_dom_sf"/>
</dbReference>